<keyword evidence="2" id="KW-1185">Reference proteome</keyword>
<gene>
    <name evidence="1" type="ORF">GGQ83_002088</name>
</gene>
<evidence type="ECO:0000313" key="1">
    <source>
        <dbReference type="EMBL" id="MBB3898645.1"/>
    </source>
</evidence>
<evidence type="ECO:0000313" key="2">
    <source>
        <dbReference type="Proteomes" id="UP000553193"/>
    </source>
</evidence>
<proteinExistence type="predicted"/>
<dbReference type="EMBL" id="JACIDJ010000003">
    <property type="protein sequence ID" value="MBB3898645.1"/>
    <property type="molecule type" value="Genomic_DNA"/>
</dbReference>
<organism evidence="1 2">
    <name type="scientific">Roseococcus suduntuyensis</name>
    <dbReference type="NCBI Taxonomy" id="455361"/>
    <lineage>
        <taxon>Bacteria</taxon>
        <taxon>Pseudomonadati</taxon>
        <taxon>Pseudomonadota</taxon>
        <taxon>Alphaproteobacteria</taxon>
        <taxon>Acetobacterales</taxon>
        <taxon>Roseomonadaceae</taxon>
        <taxon>Roseococcus</taxon>
    </lineage>
</organism>
<protein>
    <submittedName>
        <fullName evidence="1">Uncharacterized protein</fullName>
    </submittedName>
</protein>
<dbReference type="RefSeq" id="WP_242535057.1">
    <property type="nucleotide sequence ID" value="NZ_JACIDJ010000003.1"/>
</dbReference>
<comment type="caution">
    <text evidence="1">The sequence shown here is derived from an EMBL/GenBank/DDBJ whole genome shotgun (WGS) entry which is preliminary data.</text>
</comment>
<reference evidence="1 2" key="1">
    <citation type="submission" date="2020-08" db="EMBL/GenBank/DDBJ databases">
        <title>Genomic Encyclopedia of Type Strains, Phase IV (KMG-IV): sequencing the most valuable type-strain genomes for metagenomic binning, comparative biology and taxonomic classification.</title>
        <authorList>
            <person name="Goeker M."/>
        </authorList>
    </citation>
    <scope>NUCLEOTIDE SEQUENCE [LARGE SCALE GENOMIC DNA]</scope>
    <source>
        <strain evidence="1 2">DSM 19979</strain>
    </source>
</reference>
<name>A0A840AEX3_9PROT</name>
<sequence length="230" mass="25754">MGEILPVMKGPVLDRKVRECLDRWPQRPPGIEPSLKQPGTWLKARPDSACTVHQPYLKLPGSKQLKTLPDGLYLHFSPRPDEPYVDILCIEACSTYQNLLDKRSRFAPSTGSLLAVCPVDWLMQPIRPGSAIPRWRLIRTINHEPRAPLILPVRDARVLFALRPQHYMGFVSSQTAHAHEFYCPMDALMDEGGDQNPALRALMARAAAAANFMELPARAEGWDGAALDKD</sequence>
<dbReference type="Proteomes" id="UP000553193">
    <property type="component" value="Unassembled WGS sequence"/>
</dbReference>
<accession>A0A840AEX3</accession>
<dbReference type="AlphaFoldDB" id="A0A840AEX3"/>